<sequence length="112" mass="12266">MLVMCTVPNRDTAEILAKALVESRLAACVAIQPPGESVYRWEGRLEKSTELTLFIKTTREGYPALEAAIVRLHPYEVPEILAFDAAGLPAYMKWVSDSVIASSPLLSDSGEE</sequence>
<organism evidence="2 3">
    <name type="scientific">Paludibacterium paludis</name>
    <dbReference type="NCBI Taxonomy" id="1225769"/>
    <lineage>
        <taxon>Bacteria</taxon>
        <taxon>Pseudomonadati</taxon>
        <taxon>Pseudomonadota</taxon>
        <taxon>Betaproteobacteria</taxon>
        <taxon>Neisseriales</taxon>
        <taxon>Chromobacteriaceae</taxon>
        <taxon>Paludibacterium</taxon>
    </lineage>
</organism>
<dbReference type="GO" id="GO:0005507">
    <property type="term" value="F:copper ion binding"/>
    <property type="evidence" value="ECO:0007669"/>
    <property type="project" value="TreeGrafter"/>
</dbReference>
<name>A0A918P0L3_9NEIS</name>
<dbReference type="InterPro" id="IPR011322">
    <property type="entry name" value="N-reg_PII-like_a/b"/>
</dbReference>
<evidence type="ECO:0000256" key="1">
    <source>
        <dbReference type="ARBA" id="ARBA00010169"/>
    </source>
</evidence>
<gene>
    <name evidence="2" type="ORF">GCM10011289_10950</name>
</gene>
<reference evidence="2" key="2">
    <citation type="submission" date="2020-09" db="EMBL/GenBank/DDBJ databases">
        <authorList>
            <person name="Sun Q."/>
            <person name="Kim S."/>
        </authorList>
    </citation>
    <scope>NUCLEOTIDE SEQUENCE</scope>
    <source>
        <strain evidence="2">KCTC 32182</strain>
    </source>
</reference>
<comment type="similarity">
    <text evidence="1">Belongs to the CutA family.</text>
</comment>
<protein>
    <submittedName>
        <fullName evidence="2">Divalent ion tolerance protein CutA</fullName>
    </submittedName>
</protein>
<dbReference type="Gene3D" id="3.30.70.120">
    <property type="match status" value="1"/>
</dbReference>
<evidence type="ECO:0000313" key="3">
    <source>
        <dbReference type="Proteomes" id="UP000645257"/>
    </source>
</evidence>
<dbReference type="SUPFAM" id="SSF54913">
    <property type="entry name" value="GlnB-like"/>
    <property type="match status" value="1"/>
</dbReference>
<dbReference type="RefSeq" id="WP_189532153.1">
    <property type="nucleotide sequence ID" value="NZ_BMYX01000004.1"/>
</dbReference>
<dbReference type="GO" id="GO:0010038">
    <property type="term" value="P:response to metal ion"/>
    <property type="evidence" value="ECO:0007669"/>
    <property type="project" value="InterPro"/>
</dbReference>
<reference evidence="2" key="1">
    <citation type="journal article" date="2014" name="Int. J. Syst. Evol. Microbiol.">
        <title>Complete genome sequence of Corynebacterium casei LMG S-19264T (=DSM 44701T), isolated from a smear-ripened cheese.</title>
        <authorList>
            <consortium name="US DOE Joint Genome Institute (JGI-PGF)"/>
            <person name="Walter F."/>
            <person name="Albersmeier A."/>
            <person name="Kalinowski J."/>
            <person name="Ruckert C."/>
        </authorList>
    </citation>
    <scope>NUCLEOTIDE SEQUENCE</scope>
    <source>
        <strain evidence="2">KCTC 32182</strain>
    </source>
</reference>
<evidence type="ECO:0000313" key="2">
    <source>
        <dbReference type="EMBL" id="GGY09867.1"/>
    </source>
</evidence>
<dbReference type="InterPro" id="IPR004323">
    <property type="entry name" value="Ion_tolerance_CutA"/>
</dbReference>
<accession>A0A918P0L3</accession>
<keyword evidence="3" id="KW-1185">Reference proteome</keyword>
<dbReference type="Pfam" id="PF03091">
    <property type="entry name" value="CutA1"/>
    <property type="match status" value="1"/>
</dbReference>
<comment type="caution">
    <text evidence="2">The sequence shown here is derived from an EMBL/GenBank/DDBJ whole genome shotgun (WGS) entry which is preliminary data.</text>
</comment>
<dbReference type="EMBL" id="BMYX01000004">
    <property type="protein sequence ID" value="GGY09867.1"/>
    <property type="molecule type" value="Genomic_DNA"/>
</dbReference>
<dbReference type="InterPro" id="IPR015867">
    <property type="entry name" value="N-reg_PII/ATP_PRibTrfase_C"/>
</dbReference>
<dbReference type="PANTHER" id="PTHR23419">
    <property type="entry name" value="DIVALENT CATION TOLERANCE CUTA-RELATED"/>
    <property type="match status" value="1"/>
</dbReference>
<dbReference type="AlphaFoldDB" id="A0A918P0L3"/>
<dbReference type="Proteomes" id="UP000645257">
    <property type="component" value="Unassembled WGS sequence"/>
</dbReference>
<proteinExistence type="inferred from homology"/>
<dbReference type="PANTHER" id="PTHR23419:SF8">
    <property type="entry name" value="FI09726P"/>
    <property type="match status" value="1"/>
</dbReference>